<dbReference type="InterPro" id="IPR036188">
    <property type="entry name" value="FAD/NAD-bd_sf"/>
</dbReference>
<comment type="similarity">
    <text evidence="3">Belongs to the tryptophan 2-monooxygenase family.</text>
</comment>
<evidence type="ECO:0000313" key="12">
    <source>
        <dbReference type="EMBL" id="MBA5628592.1"/>
    </source>
</evidence>
<dbReference type="RefSeq" id="WP_182042184.1">
    <property type="nucleotide sequence ID" value="NZ_JACDZE010000001.1"/>
</dbReference>
<keyword evidence="10" id="KW-0732">Signal</keyword>
<dbReference type="Gene3D" id="3.90.660.10">
    <property type="match status" value="1"/>
</dbReference>
<evidence type="ECO:0000256" key="5">
    <source>
        <dbReference type="ARBA" id="ARBA00017871"/>
    </source>
</evidence>
<feature type="binding site" evidence="9">
    <location>
        <position position="346"/>
    </location>
    <ligand>
        <name>substrate</name>
    </ligand>
</feature>
<feature type="domain" description="Amine oxidase" evidence="11">
    <location>
        <begin position="44"/>
        <end position="450"/>
    </location>
</feature>
<keyword evidence="6" id="KW-0560">Oxidoreductase</keyword>
<evidence type="ECO:0000256" key="10">
    <source>
        <dbReference type="SAM" id="SignalP"/>
    </source>
</evidence>
<keyword evidence="13" id="KW-1185">Reference proteome</keyword>
<dbReference type="GO" id="GO:0050361">
    <property type="term" value="F:tryptophan 2-monooxygenase activity"/>
    <property type="evidence" value="ECO:0007669"/>
    <property type="project" value="UniProtKB-EC"/>
</dbReference>
<feature type="chain" id="PRO_5032967035" description="Tryptophan 2-monooxygenase" evidence="10">
    <location>
        <begin position="27"/>
        <end position="451"/>
    </location>
</feature>
<comment type="cofactor">
    <cofactor evidence="1">
        <name>FAD</name>
        <dbReference type="ChEBI" id="CHEBI:57692"/>
    </cofactor>
</comment>
<dbReference type="InterPro" id="IPR006311">
    <property type="entry name" value="TAT_signal"/>
</dbReference>
<dbReference type="SUPFAM" id="SSF54373">
    <property type="entry name" value="FAD-linked reductases, C-terminal domain"/>
    <property type="match status" value="1"/>
</dbReference>
<dbReference type="EC" id="1.13.12.3" evidence="4"/>
<comment type="catalytic activity">
    <reaction evidence="8">
        <text>L-tryptophan + O2 = indole-3-acetamide + CO2 + H2O</text>
        <dbReference type="Rhea" id="RHEA:16165"/>
        <dbReference type="ChEBI" id="CHEBI:15377"/>
        <dbReference type="ChEBI" id="CHEBI:15379"/>
        <dbReference type="ChEBI" id="CHEBI:16031"/>
        <dbReference type="ChEBI" id="CHEBI:16526"/>
        <dbReference type="ChEBI" id="CHEBI:57912"/>
        <dbReference type="EC" id="1.13.12.3"/>
    </reaction>
</comment>
<proteinExistence type="inferred from homology"/>
<evidence type="ECO:0000256" key="1">
    <source>
        <dbReference type="ARBA" id="ARBA00001974"/>
    </source>
</evidence>
<dbReference type="PANTHER" id="PTHR10742">
    <property type="entry name" value="FLAVIN MONOAMINE OXIDASE"/>
    <property type="match status" value="1"/>
</dbReference>
<evidence type="ECO:0000259" key="11">
    <source>
        <dbReference type="Pfam" id="PF01593"/>
    </source>
</evidence>
<dbReference type="InterPro" id="IPR050281">
    <property type="entry name" value="Flavin_monoamine_oxidase"/>
</dbReference>
<dbReference type="PROSITE" id="PS51318">
    <property type="entry name" value="TAT"/>
    <property type="match status" value="1"/>
</dbReference>
<dbReference type="SUPFAM" id="SSF51905">
    <property type="entry name" value="FAD/NAD(P)-binding domain"/>
    <property type="match status" value="1"/>
</dbReference>
<dbReference type="Pfam" id="PF01593">
    <property type="entry name" value="Amino_oxidase"/>
    <property type="match status" value="1"/>
</dbReference>
<protein>
    <recommendedName>
        <fullName evidence="5">Tryptophan 2-monooxygenase</fullName>
        <ecNumber evidence="4">1.13.12.3</ecNumber>
    </recommendedName>
</protein>
<dbReference type="Gene3D" id="1.10.405.10">
    <property type="entry name" value="Guanine Nucleotide Dissociation Inhibitor, domain 1"/>
    <property type="match status" value="1"/>
</dbReference>
<comment type="caution">
    <text evidence="12">The sequence shown here is derived from an EMBL/GenBank/DDBJ whole genome shotgun (WGS) entry which is preliminary data.</text>
</comment>
<evidence type="ECO:0000256" key="6">
    <source>
        <dbReference type="ARBA" id="ARBA00023002"/>
    </source>
</evidence>
<dbReference type="InterPro" id="IPR002937">
    <property type="entry name" value="Amino_oxidase"/>
</dbReference>
<sequence>MTTRRKFLQQTALAGAGLFVSAPSLANIFSPNSNLHVVIMGAGLAGLSAAYKLKQKGFKVTVLESQKRVGGRVFSHNIQPDLVIELGGEWVGNSHTRLQELCGEFNLELENNQFDTHLIYKDEYFPAGKWNYSENWNKKFDQIIKEYENFSDADKLALDQYDWWRFLINKGCEGRDLDIRELLDSTDFGESIRHVSAFAALAEYAESSEKNEMDLKIKGGNKMLAEKLADAIGRENILFDHKVSRVKQTDKVSVVCTNGKSFTADKVVCALPTFAMSKIDWQPGLPENKAKAIQELQYARINKRAILFNERFWKVENFDLITDEMPHYFYHATKNQKAKEGVLISYTIGEKAAVAANRTHDRYQKELETTLSPHFGKLDHLVKDQLNYYWGADERTMGAYALYGIGQWFTVKPILAEPFEHIHFAGEHIADWQGFMEGAINTGEDAADAIG</sequence>
<dbReference type="EMBL" id="JACDZE010000001">
    <property type="protein sequence ID" value="MBA5628592.1"/>
    <property type="molecule type" value="Genomic_DNA"/>
</dbReference>
<dbReference type="NCBIfam" id="TIGR01409">
    <property type="entry name" value="TAT_signal_seq"/>
    <property type="match status" value="1"/>
</dbReference>
<organism evidence="12 13">
    <name type="scientific">Moheibacter lacus</name>
    <dbReference type="NCBI Taxonomy" id="2745851"/>
    <lineage>
        <taxon>Bacteria</taxon>
        <taxon>Pseudomonadati</taxon>
        <taxon>Bacteroidota</taxon>
        <taxon>Flavobacteriia</taxon>
        <taxon>Flavobacteriales</taxon>
        <taxon>Weeksellaceae</taxon>
        <taxon>Moheibacter</taxon>
    </lineage>
</organism>
<gene>
    <name evidence="12" type="ORF">HU137_02265</name>
</gene>
<comment type="pathway">
    <text evidence="2">Plant hormone metabolism; auxin biosynthesis.</text>
</comment>
<evidence type="ECO:0000256" key="7">
    <source>
        <dbReference type="ARBA" id="ARBA00023070"/>
    </source>
</evidence>
<evidence type="ECO:0000256" key="3">
    <source>
        <dbReference type="ARBA" id="ARBA00005833"/>
    </source>
</evidence>
<feature type="binding site" evidence="9">
    <location>
        <position position="243"/>
    </location>
    <ligand>
        <name>FAD</name>
        <dbReference type="ChEBI" id="CHEBI:57692"/>
    </ligand>
</feature>
<dbReference type="PRINTS" id="PR00757">
    <property type="entry name" value="AMINEOXDASEF"/>
</dbReference>
<dbReference type="Gene3D" id="3.50.50.60">
    <property type="entry name" value="FAD/NAD(P)-binding domain"/>
    <property type="match status" value="1"/>
</dbReference>
<dbReference type="PANTHER" id="PTHR10742:SF410">
    <property type="entry name" value="LYSINE-SPECIFIC HISTONE DEMETHYLASE 2"/>
    <property type="match status" value="1"/>
</dbReference>
<feature type="signal peptide" evidence="10">
    <location>
        <begin position="1"/>
        <end position="26"/>
    </location>
</feature>
<dbReference type="Proteomes" id="UP000552241">
    <property type="component" value="Unassembled WGS sequence"/>
</dbReference>
<dbReference type="AlphaFoldDB" id="A0A838ZQZ7"/>
<keyword evidence="7" id="KW-0073">Auxin biosynthesis</keyword>
<dbReference type="InterPro" id="IPR019546">
    <property type="entry name" value="TAT_signal_bac_arc"/>
</dbReference>
<dbReference type="GO" id="GO:0009851">
    <property type="term" value="P:auxin biosynthetic process"/>
    <property type="evidence" value="ECO:0007669"/>
    <property type="project" value="UniProtKB-KW"/>
</dbReference>
<name>A0A838ZQZ7_9FLAO</name>
<evidence type="ECO:0000256" key="8">
    <source>
        <dbReference type="ARBA" id="ARBA00047321"/>
    </source>
</evidence>
<evidence type="ECO:0000256" key="2">
    <source>
        <dbReference type="ARBA" id="ARBA00004814"/>
    </source>
</evidence>
<accession>A0A838ZQZ7</accession>
<reference evidence="12 13" key="1">
    <citation type="submission" date="2020-07" db="EMBL/GenBank/DDBJ databases">
        <title>Moheibacter lacus sp. nov., a member of the family Flavobacteriaceae isolated from freshwater lake sediment.</title>
        <authorList>
            <person name="Liu Y."/>
        </authorList>
    </citation>
    <scope>NUCLEOTIDE SEQUENCE [LARGE SCALE GENOMIC DNA]</scope>
    <source>
        <strain evidence="12 13">BDHS18</strain>
    </source>
</reference>
<dbReference type="InterPro" id="IPR001613">
    <property type="entry name" value="Flavin_amine_oxidase"/>
</dbReference>
<evidence type="ECO:0000256" key="4">
    <source>
        <dbReference type="ARBA" id="ARBA00012535"/>
    </source>
</evidence>
<evidence type="ECO:0000256" key="9">
    <source>
        <dbReference type="PIRSR" id="PIRSR601613-1"/>
    </source>
</evidence>
<feature type="binding site" evidence="9">
    <location>
        <position position="427"/>
    </location>
    <ligand>
        <name>FAD</name>
        <dbReference type="ChEBI" id="CHEBI:57692"/>
    </ligand>
</feature>
<evidence type="ECO:0000313" key="13">
    <source>
        <dbReference type="Proteomes" id="UP000552241"/>
    </source>
</evidence>